<evidence type="ECO:0000256" key="2">
    <source>
        <dbReference type="ARBA" id="ARBA00022598"/>
    </source>
</evidence>
<dbReference type="Proteomes" id="UP001157006">
    <property type="component" value="Chromosome 5"/>
</dbReference>
<accession>A0AAV1ARX6</accession>
<dbReference type="Pfam" id="PF05817">
    <property type="entry name" value="Ribophorin_II"/>
    <property type="match status" value="1"/>
</dbReference>
<name>A0AAV1ARX6_VICFA</name>
<feature type="signal peptide" evidence="8">
    <location>
        <begin position="1"/>
        <end position="20"/>
    </location>
</feature>
<dbReference type="PANTHER" id="PTHR11451">
    <property type="entry name" value="THREONINE-TRNA LIGASE"/>
    <property type="match status" value="1"/>
</dbReference>
<evidence type="ECO:0000259" key="9">
    <source>
        <dbReference type="PROSITE" id="PS50862"/>
    </source>
</evidence>
<keyword evidence="2" id="KW-0436">Ligase</keyword>
<sequence length="222" mass="25041">MAINLAKFLILFFTISICNAVTNPSPISDSHCSAALQLFDGSSSSLEEACDALRVFEILALENKPDVSITTCRKVVENLGSSSSLKDLFYALKVNGILKCKVDKGVFQVDKQEFGLKPMNCPGHCLMFKHRVRSYRELPLRFADFGVLHRNEASGALSGLTRVRRFQQDDAHIFCRESQVKDEVRKALDFIDYVYQIFGFTYELKLSTRPENKLGDDETHDS</sequence>
<dbReference type="InterPro" id="IPR002314">
    <property type="entry name" value="aa-tRNA-synt_IIb"/>
</dbReference>
<comment type="pathway">
    <text evidence="8">Protein modification; protein glycosylation.</text>
</comment>
<gene>
    <name evidence="10" type="ORF">VFH_V064480</name>
</gene>
<dbReference type="AlphaFoldDB" id="A0AAV1ARX6"/>
<comment type="catalytic activity">
    <reaction evidence="7">
        <text>tRNA(Thr) + L-threonine + ATP = L-threonyl-tRNA(Thr) + AMP + diphosphate + H(+)</text>
        <dbReference type="Rhea" id="RHEA:24624"/>
        <dbReference type="Rhea" id="RHEA-COMP:9670"/>
        <dbReference type="Rhea" id="RHEA-COMP:9704"/>
        <dbReference type="ChEBI" id="CHEBI:15378"/>
        <dbReference type="ChEBI" id="CHEBI:30616"/>
        <dbReference type="ChEBI" id="CHEBI:33019"/>
        <dbReference type="ChEBI" id="CHEBI:57926"/>
        <dbReference type="ChEBI" id="CHEBI:78442"/>
        <dbReference type="ChEBI" id="CHEBI:78534"/>
        <dbReference type="ChEBI" id="CHEBI:456215"/>
        <dbReference type="EC" id="6.1.1.3"/>
    </reaction>
</comment>
<dbReference type="InterPro" id="IPR045864">
    <property type="entry name" value="aa-tRNA-synth_II/BPL/LPL"/>
</dbReference>
<comment type="similarity">
    <text evidence="1">Belongs to the class-II aminoacyl-tRNA synthetase family.</text>
</comment>
<keyword evidence="6" id="KW-0030">Aminoacyl-tRNA synthetase</keyword>
<evidence type="ECO:0000256" key="4">
    <source>
        <dbReference type="ARBA" id="ARBA00022840"/>
    </source>
</evidence>
<proteinExistence type="inferred from homology"/>
<organism evidence="10 11">
    <name type="scientific">Vicia faba</name>
    <name type="common">Broad bean</name>
    <name type="synonym">Faba vulgaris</name>
    <dbReference type="NCBI Taxonomy" id="3906"/>
    <lineage>
        <taxon>Eukaryota</taxon>
        <taxon>Viridiplantae</taxon>
        <taxon>Streptophyta</taxon>
        <taxon>Embryophyta</taxon>
        <taxon>Tracheophyta</taxon>
        <taxon>Spermatophyta</taxon>
        <taxon>Magnoliopsida</taxon>
        <taxon>eudicotyledons</taxon>
        <taxon>Gunneridae</taxon>
        <taxon>Pentapetalae</taxon>
        <taxon>rosids</taxon>
        <taxon>fabids</taxon>
        <taxon>Fabales</taxon>
        <taxon>Fabaceae</taxon>
        <taxon>Papilionoideae</taxon>
        <taxon>50 kb inversion clade</taxon>
        <taxon>NPAAA clade</taxon>
        <taxon>Hologalegina</taxon>
        <taxon>IRL clade</taxon>
        <taxon>Fabeae</taxon>
        <taxon>Vicia</taxon>
    </lineage>
</organism>
<dbReference type="Gene3D" id="3.30.930.10">
    <property type="entry name" value="Bira Bifunctional Protein, Domain 2"/>
    <property type="match status" value="1"/>
</dbReference>
<dbReference type="SUPFAM" id="SSF55681">
    <property type="entry name" value="Class II aaRS and biotin synthetases"/>
    <property type="match status" value="1"/>
</dbReference>
<keyword evidence="8" id="KW-0256">Endoplasmic reticulum</keyword>
<feature type="domain" description="Aminoacyl-transfer RNA synthetases class-II family profile" evidence="9">
    <location>
        <begin position="103"/>
        <end position="222"/>
    </location>
</feature>
<keyword evidence="5" id="KW-0648">Protein biosynthesis</keyword>
<evidence type="ECO:0000256" key="1">
    <source>
        <dbReference type="ARBA" id="ARBA00008226"/>
    </source>
</evidence>
<evidence type="ECO:0000256" key="3">
    <source>
        <dbReference type="ARBA" id="ARBA00022741"/>
    </source>
</evidence>
<dbReference type="InterPro" id="IPR006195">
    <property type="entry name" value="aa-tRNA-synth_II"/>
</dbReference>
<dbReference type="GO" id="GO:0006435">
    <property type="term" value="P:threonyl-tRNA aminoacylation"/>
    <property type="evidence" value="ECO:0007669"/>
    <property type="project" value="InterPro"/>
</dbReference>
<dbReference type="GO" id="GO:0005524">
    <property type="term" value="F:ATP binding"/>
    <property type="evidence" value="ECO:0007669"/>
    <property type="project" value="UniProtKB-KW"/>
</dbReference>
<dbReference type="Pfam" id="PF00587">
    <property type="entry name" value="tRNA-synt_2b"/>
    <property type="match status" value="1"/>
</dbReference>
<evidence type="ECO:0000256" key="6">
    <source>
        <dbReference type="ARBA" id="ARBA00023146"/>
    </source>
</evidence>
<dbReference type="EMBL" id="OX451740">
    <property type="protein sequence ID" value="CAI8613076.1"/>
    <property type="molecule type" value="Genomic_DNA"/>
</dbReference>
<dbReference type="GO" id="GO:0004829">
    <property type="term" value="F:threonine-tRNA ligase activity"/>
    <property type="evidence" value="ECO:0007669"/>
    <property type="project" value="UniProtKB-EC"/>
</dbReference>
<keyword evidence="3" id="KW-0547">Nucleotide-binding</keyword>
<comment type="function">
    <text evidence="8">Subunit of the oligosaccharyl transferase (OST) complex that catalyzes the initial transfer of a defined glycan (Glc(3)Man(9)GlcNAc(2) in eukaryotes) from the lipid carrier dolichol-pyrophosphate to an asparagine residue within an Asn-X-Ser/Thr consensus motif in nascent polypeptide chains, the first step in protein N-glycosylation. N-glycosylation occurs cotranslationally and the complex associates with the Sec61 complex at the channel-forming translocon complex that mediates protein translocation across the endoplasmic reticulum (ER). All subunits are required for a maximal enzyme activity.</text>
</comment>
<keyword evidence="4" id="KW-0067">ATP-binding</keyword>
<dbReference type="GO" id="GO:0005739">
    <property type="term" value="C:mitochondrion"/>
    <property type="evidence" value="ECO:0007669"/>
    <property type="project" value="TreeGrafter"/>
</dbReference>
<comment type="subcellular location">
    <subcellularLocation>
        <location evidence="8">Endoplasmic reticulum membrane</location>
        <topology evidence="8">Multi-pass membrane protein</topology>
    </subcellularLocation>
</comment>
<dbReference type="GO" id="GO:0009507">
    <property type="term" value="C:chloroplast"/>
    <property type="evidence" value="ECO:0007669"/>
    <property type="project" value="TreeGrafter"/>
</dbReference>
<keyword evidence="11" id="KW-1185">Reference proteome</keyword>
<comment type="subunit">
    <text evidence="8">Component of the oligosaccharyltransferase (OST) complex.</text>
</comment>
<evidence type="ECO:0000256" key="5">
    <source>
        <dbReference type="ARBA" id="ARBA00022917"/>
    </source>
</evidence>
<comment type="similarity">
    <text evidence="8">Belongs to the SWP1 family.</text>
</comment>
<reference evidence="10 11" key="1">
    <citation type="submission" date="2023-01" db="EMBL/GenBank/DDBJ databases">
        <authorList>
            <person name="Kreplak J."/>
        </authorList>
    </citation>
    <scope>NUCLEOTIDE SEQUENCE [LARGE SCALE GENOMIC DNA]</scope>
</reference>
<evidence type="ECO:0000313" key="11">
    <source>
        <dbReference type="Proteomes" id="UP001157006"/>
    </source>
</evidence>
<evidence type="ECO:0000256" key="8">
    <source>
        <dbReference type="RuleBase" id="RU366029"/>
    </source>
</evidence>
<dbReference type="PANTHER" id="PTHR11451:SF46">
    <property type="entry name" value="THREONINE--TRNA LIGASE"/>
    <property type="match status" value="1"/>
</dbReference>
<protein>
    <recommendedName>
        <fullName evidence="8">Dolichyl-diphosphooligosaccharide--protein glycosyltransferase subunit 2</fullName>
    </recommendedName>
    <alternativeName>
        <fullName evidence="8">Ribophorin-2</fullName>
    </alternativeName>
</protein>
<dbReference type="InterPro" id="IPR055373">
    <property type="entry name" value="Ribophorin_II_N"/>
</dbReference>
<keyword evidence="8" id="KW-0732">Signal</keyword>
<evidence type="ECO:0000256" key="7">
    <source>
        <dbReference type="ARBA" id="ARBA00049515"/>
    </source>
</evidence>
<dbReference type="GO" id="GO:0008250">
    <property type="term" value="C:oligosaccharyltransferase complex"/>
    <property type="evidence" value="ECO:0007669"/>
    <property type="project" value="UniProtKB-UniRule"/>
</dbReference>
<dbReference type="GO" id="GO:0006487">
    <property type="term" value="P:protein N-linked glycosylation"/>
    <property type="evidence" value="ECO:0007669"/>
    <property type="project" value="UniProtKB-UniRule"/>
</dbReference>
<evidence type="ECO:0000313" key="10">
    <source>
        <dbReference type="EMBL" id="CAI8613076.1"/>
    </source>
</evidence>
<dbReference type="PROSITE" id="PS50862">
    <property type="entry name" value="AA_TRNA_LIGASE_II"/>
    <property type="match status" value="1"/>
</dbReference>
<dbReference type="PRINTS" id="PR01047">
    <property type="entry name" value="TRNASYNTHTHR"/>
</dbReference>
<dbReference type="InterPro" id="IPR002320">
    <property type="entry name" value="Thr-tRNA-ligase_IIa"/>
</dbReference>
<feature type="chain" id="PRO_5043087100" description="Dolichyl-diphosphooligosaccharide--protein glycosyltransferase subunit 2" evidence="8">
    <location>
        <begin position="21"/>
        <end position="222"/>
    </location>
</feature>